<dbReference type="InterPro" id="IPR008984">
    <property type="entry name" value="SMAD_FHA_dom_sf"/>
</dbReference>
<sequence>MSADSPNHPTGAPPDNWSQSLRHAAGLLLAVSPLSAGRWLLDYDAEAFPRATSLEPVTTIGRFDECDLVLPESEISRRHARIIWDPDTEESWLEDLNSTNGCWLRGQRLARFPLHNGDTFRLGYHTLVYVELPEEDRSDP</sequence>
<keyword evidence="3" id="KW-1185">Reference proteome</keyword>
<dbReference type="Pfam" id="PF00498">
    <property type="entry name" value="FHA"/>
    <property type="match status" value="1"/>
</dbReference>
<dbReference type="Proteomes" id="UP000738431">
    <property type="component" value="Chromosome"/>
</dbReference>
<evidence type="ECO:0000259" key="1">
    <source>
        <dbReference type="PROSITE" id="PS50006"/>
    </source>
</evidence>
<organism evidence="2 3">
    <name type="scientific">Actomonas aquatica</name>
    <dbReference type="NCBI Taxonomy" id="2866162"/>
    <lineage>
        <taxon>Bacteria</taxon>
        <taxon>Pseudomonadati</taxon>
        <taxon>Verrucomicrobiota</taxon>
        <taxon>Opitutia</taxon>
        <taxon>Opitutales</taxon>
        <taxon>Opitutaceae</taxon>
        <taxon>Actomonas</taxon>
    </lineage>
</organism>
<evidence type="ECO:0000313" key="3">
    <source>
        <dbReference type="Proteomes" id="UP000738431"/>
    </source>
</evidence>
<dbReference type="EMBL" id="CP139781">
    <property type="protein sequence ID" value="WRQ85726.1"/>
    <property type="molecule type" value="Genomic_DNA"/>
</dbReference>
<name>A0ABZ1C2Q5_9BACT</name>
<gene>
    <name evidence="2" type="ORF">K1X11_013015</name>
</gene>
<evidence type="ECO:0000313" key="2">
    <source>
        <dbReference type="EMBL" id="WRQ85726.1"/>
    </source>
</evidence>
<dbReference type="InterPro" id="IPR000253">
    <property type="entry name" value="FHA_dom"/>
</dbReference>
<dbReference type="SUPFAM" id="SSF49879">
    <property type="entry name" value="SMAD/FHA domain"/>
    <property type="match status" value="1"/>
</dbReference>
<reference evidence="2 3" key="2">
    <citation type="submission" date="2023-12" db="EMBL/GenBank/DDBJ databases">
        <title>Description of an unclassified Opitutus bacterium of Verrucomicrobiota.</title>
        <authorList>
            <person name="Zhang D.-F."/>
        </authorList>
    </citation>
    <scope>NUCLEOTIDE SEQUENCE [LARGE SCALE GENOMIC DNA]</scope>
    <source>
        <strain evidence="2 3">WL0086</strain>
    </source>
</reference>
<dbReference type="RefSeq" id="WP_221033167.1">
    <property type="nucleotide sequence ID" value="NZ_CP139781.1"/>
</dbReference>
<accession>A0ABZ1C2Q5</accession>
<dbReference type="PROSITE" id="PS50006">
    <property type="entry name" value="FHA_DOMAIN"/>
    <property type="match status" value="1"/>
</dbReference>
<dbReference type="SMART" id="SM00240">
    <property type="entry name" value="FHA"/>
    <property type="match status" value="1"/>
</dbReference>
<feature type="domain" description="FHA" evidence="1">
    <location>
        <begin position="58"/>
        <end position="109"/>
    </location>
</feature>
<dbReference type="InterPro" id="IPR050923">
    <property type="entry name" value="Cell_Proc_Reg/RNA_Proc"/>
</dbReference>
<dbReference type="Gene3D" id="2.60.200.20">
    <property type="match status" value="1"/>
</dbReference>
<dbReference type="PANTHER" id="PTHR23308">
    <property type="entry name" value="NUCLEAR INHIBITOR OF PROTEIN PHOSPHATASE-1"/>
    <property type="match status" value="1"/>
</dbReference>
<protein>
    <submittedName>
        <fullName evidence="2">FHA domain-containing protein</fullName>
    </submittedName>
</protein>
<reference evidence="2 3" key="1">
    <citation type="submission" date="2021-08" db="EMBL/GenBank/DDBJ databases">
        <authorList>
            <person name="Zhang D."/>
            <person name="Zhang A."/>
            <person name="Wang L."/>
        </authorList>
    </citation>
    <scope>NUCLEOTIDE SEQUENCE [LARGE SCALE GENOMIC DNA]</scope>
    <source>
        <strain evidence="2 3">WL0086</strain>
    </source>
</reference>
<dbReference type="CDD" id="cd00060">
    <property type="entry name" value="FHA"/>
    <property type="match status" value="1"/>
</dbReference>
<proteinExistence type="predicted"/>